<feature type="transmembrane region" description="Helical" evidence="16">
    <location>
        <begin position="12"/>
        <end position="40"/>
    </location>
</feature>
<keyword evidence="8 16" id="KW-0472">Membrane</keyword>
<dbReference type="Pfam" id="PF01098">
    <property type="entry name" value="FTSW_RODA_SPOVE"/>
    <property type="match status" value="1"/>
</dbReference>
<proteinExistence type="inferred from homology"/>
<feature type="transmembrane region" description="Helical" evidence="16">
    <location>
        <begin position="145"/>
        <end position="162"/>
    </location>
</feature>
<keyword evidence="2" id="KW-0328">Glycosyltransferase</keyword>
<feature type="transmembrane region" description="Helical" evidence="16">
    <location>
        <begin position="46"/>
        <end position="67"/>
    </location>
</feature>
<dbReference type="GO" id="GO:0008360">
    <property type="term" value="P:regulation of cell shape"/>
    <property type="evidence" value="ECO:0007669"/>
    <property type="project" value="UniProtKB-KW"/>
</dbReference>
<comment type="subcellular location">
    <subcellularLocation>
        <location evidence="1">Membrane</location>
        <topology evidence="1">Multi-pass membrane protein</topology>
    </subcellularLocation>
</comment>
<protein>
    <recommendedName>
        <fullName evidence="12">Probable peptidoglycan glycosyltransferase FtsW</fullName>
        <ecNumber evidence="14">2.4.99.28</ecNumber>
    </recommendedName>
    <alternativeName>
        <fullName evidence="13">Cell division protein FtsW</fullName>
    </alternativeName>
    <alternativeName>
        <fullName evidence="10">Cell wall polymerase</fullName>
    </alternativeName>
    <alternativeName>
        <fullName evidence="9">Peptidoglycan polymerase</fullName>
    </alternativeName>
</protein>
<keyword evidence="6" id="KW-0573">Peptidoglycan synthesis</keyword>
<dbReference type="GO" id="GO:0005886">
    <property type="term" value="C:plasma membrane"/>
    <property type="evidence" value="ECO:0007669"/>
    <property type="project" value="TreeGrafter"/>
</dbReference>
<dbReference type="PANTHER" id="PTHR30474:SF2">
    <property type="entry name" value="PEPTIDOGLYCAN GLYCOSYLTRANSFERASE FTSW-RELATED"/>
    <property type="match status" value="1"/>
</dbReference>
<evidence type="ECO:0000256" key="10">
    <source>
        <dbReference type="ARBA" id="ARBA00033270"/>
    </source>
</evidence>
<evidence type="ECO:0000256" key="6">
    <source>
        <dbReference type="ARBA" id="ARBA00022984"/>
    </source>
</evidence>
<gene>
    <name evidence="17" type="ORF">A2765_05185</name>
</gene>
<dbReference type="GO" id="GO:0051301">
    <property type="term" value="P:cell division"/>
    <property type="evidence" value="ECO:0007669"/>
    <property type="project" value="InterPro"/>
</dbReference>
<evidence type="ECO:0000256" key="13">
    <source>
        <dbReference type="ARBA" id="ARBA00041418"/>
    </source>
</evidence>
<comment type="similarity">
    <text evidence="11">Belongs to the SEDS family. FtsW subfamily.</text>
</comment>
<organism evidence="17 18">
    <name type="scientific">Candidatus Kaiserbacteria bacterium RIFCSPHIGHO2_01_FULL_56_24</name>
    <dbReference type="NCBI Taxonomy" id="1798487"/>
    <lineage>
        <taxon>Bacteria</taxon>
        <taxon>Candidatus Kaiseribacteriota</taxon>
    </lineage>
</organism>
<evidence type="ECO:0000256" key="15">
    <source>
        <dbReference type="ARBA" id="ARBA00049902"/>
    </source>
</evidence>
<keyword evidence="4 16" id="KW-0812">Transmembrane</keyword>
<evidence type="ECO:0000256" key="4">
    <source>
        <dbReference type="ARBA" id="ARBA00022692"/>
    </source>
</evidence>
<evidence type="ECO:0000256" key="12">
    <source>
        <dbReference type="ARBA" id="ARBA00041185"/>
    </source>
</evidence>
<dbReference type="InterPro" id="IPR001182">
    <property type="entry name" value="FtsW/RodA"/>
</dbReference>
<dbReference type="GO" id="GO:0009252">
    <property type="term" value="P:peptidoglycan biosynthetic process"/>
    <property type="evidence" value="ECO:0007669"/>
    <property type="project" value="UniProtKB-KW"/>
</dbReference>
<feature type="transmembrane region" description="Helical" evidence="16">
    <location>
        <begin position="346"/>
        <end position="367"/>
    </location>
</feature>
<dbReference type="GO" id="GO:0015648">
    <property type="term" value="F:lipid-linked peptidoglycan transporter activity"/>
    <property type="evidence" value="ECO:0007669"/>
    <property type="project" value="TreeGrafter"/>
</dbReference>
<evidence type="ECO:0000256" key="2">
    <source>
        <dbReference type="ARBA" id="ARBA00022676"/>
    </source>
</evidence>
<feature type="transmembrane region" description="Helical" evidence="16">
    <location>
        <begin position="280"/>
        <end position="297"/>
    </location>
</feature>
<comment type="catalytic activity">
    <reaction evidence="15">
        <text>[GlcNAc-(1-&gt;4)-Mur2Ac(oyl-L-Ala-gamma-D-Glu-L-Lys-D-Ala-D-Ala)](n)-di-trans,octa-cis-undecaprenyl diphosphate + beta-D-GlcNAc-(1-&gt;4)-Mur2Ac(oyl-L-Ala-gamma-D-Glu-L-Lys-D-Ala-D-Ala)-di-trans,octa-cis-undecaprenyl diphosphate = [GlcNAc-(1-&gt;4)-Mur2Ac(oyl-L-Ala-gamma-D-Glu-L-Lys-D-Ala-D-Ala)](n+1)-di-trans,octa-cis-undecaprenyl diphosphate + di-trans,octa-cis-undecaprenyl diphosphate + H(+)</text>
        <dbReference type="Rhea" id="RHEA:23708"/>
        <dbReference type="Rhea" id="RHEA-COMP:9602"/>
        <dbReference type="Rhea" id="RHEA-COMP:9603"/>
        <dbReference type="ChEBI" id="CHEBI:15378"/>
        <dbReference type="ChEBI" id="CHEBI:58405"/>
        <dbReference type="ChEBI" id="CHEBI:60033"/>
        <dbReference type="ChEBI" id="CHEBI:78435"/>
        <dbReference type="EC" id="2.4.99.28"/>
    </reaction>
</comment>
<evidence type="ECO:0000256" key="9">
    <source>
        <dbReference type="ARBA" id="ARBA00032370"/>
    </source>
</evidence>
<feature type="transmembrane region" description="Helical" evidence="16">
    <location>
        <begin position="121"/>
        <end position="138"/>
    </location>
</feature>
<feature type="transmembrane region" description="Helical" evidence="16">
    <location>
        <begin position="79"/>
        <end position="101"/>
    </location>
</feature>
<sequence length="374" mass="38761">MSKSGGSLTGRADTVLVILLAALIFGGALMFSSAAVGLLARGSTHISGVVFNHFALGVGLGLVFLVIGFSIDYRKWRIVAPYLFGFALIATLMVFIPGIGMEHGGGKRWIDLGFVTVQPSELLKIAAVIVSAAYFAALRAEASTWKGLAAFGGIALGPALILAMQPDFGTLGIIVISIFAVAVAAGVRLRDIGIMGLAAVGVLLLLTLTPKYHYVFERIDTFINPAAQSAQGQGYQIRQSLIAIGSGGMFGRGLGQGIQKFTYLPEPMGDSIFAVVSEELGFLGGGICIGLFLLLGLKGYGIAARSPDLFGGLLAVGISTYLVGEAFVNIAAMLGMAPLTGVPLTFISQGGSAMLVSLASAGILLNISRKFPKR</sequence>
<keyword evidence="7 16" id="KW-1133">Transmembrane helix</keyword>
<dbReference type="EMBL" id="MFLA01000045">
    <property type="protein sequence ID" value="OGG57797.1"/>
    <property type="molecule type" value="Genomic_DNA"/>
</dbReference>
<evidence type="ECO:0000256" key="16">
    <source>
        <dbReference type="SAM" id="Phobius"/>
    </source>
</evidence>
<dbReference type="InterPro" id="IPR018365">
    <property type="entry name" value="Cell_cycle_FtsW-rel_CS"/>
</dbReference>
<evidence type="ECO:0000256" key="3">
    <source>
        <dbReference type="ARBA" id="ARBA00022679"/>
    </source>
</evidence>
<comment type="caution">
    <text evidence="17">The sequence shown here is derived from an EMBL/GenBank/DDBJ whole genome shotgun (WGS) entry which is preliminary data.</text>
</comment>
<dbReference type="PROSITE" id="PS00428">
    <property type="entry name" value="FTSW_RODA_SPOVE"/>
    <property type="match status" value="1"/>
</dbReference>
<evidence type="ECO:0000256" key="7">
    <source>
        <dbReference type="ARBA" id="ARBA00022989"/>
    </source>
</evidence>
<dbReference type="GO" id="GO:0008955">
    <property type="term" value="F:peptidoglycan glycosyltransferase activity"/>
    <property type="evidence" value="ECO:0007669"/>
    <property type="project" value="UniProtKB-EC"/>
</dbReference>
<reference evidence="17 18" key="1">
    <citation type="journal article" date="2016" name="Nat. Commun.">
        <title>Thousands of microbial genomes shed light on interconnected biogeochemical processes in an aquifer system.</title>
        <authorList>
            <person name="Anantharaman K."/>
            <person name="Brown C.T."/>
            <person name="Hug L.A."/>
            <person name="Sharon I."/>
            <person name="Castelle C.J."/>
            <person name="Probst A.J."/>
            <person name="Thomas B.C."/>
            <person name="Singh A."/>
            <person name="Wilkins M.J."/>
            <person name="Karaoz U."/>
            <person name="Brodie E.L."/>
            <person name="Williams K.H."/>
            <person name="Hubbard S.S."/>
            <person name="Banfield J.F."/>
        </authorList>
    </citation>
    <scope>NUCLEOTIDE SEQUENCE [LARGE SCALE GENOMIC DNA]</scope>
</reference>
<dbReference type="GO" id="GO:0032153">
    <property type="term" value="C:cell division site"/>
    <property type="evidence" value="ECO:0007669"/>
    <property type="project" value="TreeGrafter"/>
</dbReference>
<name>A0A1F6D8Z8_9BACT</name>
<feature type="transmembrane region" description="Helical" evidence="16">
    <location>
        <begin position="168"/>
        <end position="187"/>
    </location>
</feature>
<dbReference type="Proteomes" id="UP000176377">
    <property type="component" value="Unassembled WGS sequence"/>
</dbReference>
<accession>A0A1F6D8Z8</accession>
<feature type="transmembrane region" description="Helical" evidence="16">
    <location>
        <begin position="309"/>
        <end position="334"/>
    </location>
</feature>
<evidence type="ECO:0000256" key="8">
    <source>
        <dbReference type="ARBA" id="ARBA00023136"/>
    </source>
</evidence>
<evidence type="ECO:0000313" key="17">
    <source>
        <dbReference type="EMBL" id="OGG57797.1"/>
    </source>
</evidence>
<evidence type="ECO:0000256" key="14">
    <source>
        <dbReference type="ARBA" id="ARBA00044770"/>
    </source>
</evidence>
<keyword evidence="5" id="KW-0133">Cell shape</keyword>
<dbReference type="PANTHER" id="PTHR30474">
    <property type="entry name" value="CELL CYCLE PROTEIN"/>
    <property type="match status" value="1"/>
</dbReference>
<evidence type="ECO:0000256" key="11">
    <source>
        <dbReference type="ARBA" id="ARBA00038053"/>
    </source>
</evidence>
<feature type="transmembrane region" description="Helical" evidence="16">
    <location>
        <begin position="194"/>
        <end position="214"/>
    </location>
</feature>
<evidence type="ECO:0000256" key="1">
    <source>
        <dbReference type="ARBA" id="ARBA00004141"/>
    </source>
</evidence>
<keyword evidence="3" id="KW-0808">Transferase</keyword>
<evidence type="ECO:0000313" key="18">
    <source>
        <dbReference type="Proteomes" id="UP000176377"/>
    </source>
</evidence>
<evidence type="ECO:0000256" key="5">
    <source>
        <dbReference type="ARBA" id="ARBA00022960"/>
    </source>
</evidence>
<dbReference type="EC" id="2.4.99.28" evidence="14"/>
<dbReference type="AlphaFoldDB" id="A0A1F6D8Z8"/>